<dbReference type="RefSeq" id="WP_064496633.1">
    <property type="nucleotide sequence ID" value="NC_000909.1"/>
</dbReference>
<dbReference type="Proteomes" id="UP000645676">
    <property type="component" value="Unassembled WGS sequence"/>
</dbReference>
<reference evidence="1" key="1">
    <citation type="journal article" date="2020" name="bioRxiv">
        <title>A rank-normalized archaeal taxonomy based on genome phylogeny resolves widespread incomplete and uneven classifications.</title>
        <authorList>
            <person name="Rinke C."/>
            <person name="Chuvochina M."/>
            <person name="Mussig A.J."/>
            <person name="Chaumeil P.-A."/>
            <person name="Waite D.W."/>
            <person name="Whitman W.B."/>
            <person name="Parks D.H."/>
            <person name="Hugenholtz P."/>
        </authorList>
    </citation>
    <scope>NUCLEOTIDE SEQUENCE</scope>
    <source>
        <strain evidence="1">UBA8849</strain>
    </source>
</reference>
<gene>
    <name evidence="1" type="ORF">HA335_01620</name>
</gene>
<proteinExistence type="predicted"/>
<dbReference type="AlphaFoldDB" id="A0A832WKR7"/>
<sequence length="85" mass="9694">MVVMQSITFVVKKISPIKYVSKGAYIECETDKGKIAIWGSSNNMTNIQKVQNANTPFTLTSDRYVNPSWIQHKYWIPESANIVIK</sequence>
<evidence type="ECO:0000313" key="2">
    <source>
        <dbReference type="Proteomes" id="UP000645676"/>
    </source>
</evidence>
<comment type="caution">
    <text evidence="1">The sequence shown here is derived from an EMBL/GenBank/DDBJ whole genome shotgun (WGS) entry which is preliminary data.</text>
</comment>
<organism evidence="1 2">
    <name type="scientific">Methanocaldococcus jannaschii</name>
    <dbReference type="NCBI Taxonomy" id="2190"/>
    <lineage>
        <taxon>Archaea</taxon>
        <taxon>Methanobacteriati</taxon>
        <taxon>Methanobacteriota</taxon>
        <taxon>Methanomada group</taxon>
        <taxon>Methanococci</taxon>
        <taxon>Methanococcales</taxon>
        <taxon>Methanocaldococcaceae</taxon>
        <taxon>Methanocaldococcus</taxon>
    </lineage>
</organism>
<protein>
    <submittedName>
        <fullName evidence="1">Uncharacterized protein</fullName>
    </submittedName>
</protein>
<evidence type="ECO:0000313" key="1">
    <source>
        <dbReference type="EMBL" id="HII59271.1"/>
    </source>
</evidence>
<dbReference type="EMBL" id="DUJR01000007">
    <property type="protein sequence ID" value="HII59271.1"/>
    <property type="molecule type" value="Genomic_DNA"/>
</dbReference>
<accession>A0A832WKR7</accession>
<name>A0A832WKR7_9EURY</name>